<name>A0A8E2AT27_9APHY</name>
<dbReference type="OrthoDB" id="3687641at2759"/>
<evidence type="ECO:0000313" key="6">
    <source>
        <dbReference type="Proteomes" id="UP000250043"/>
    </source>
</evidence>
<comment type="pathway">
    <text evidence="1">Mycotoxin biosynthesis.</text>
</comment>
<dbReference type="AlphaFoldDB" id="A0A8E2AT27"/>
<reference evidence="5 6" key="1">
    <citation type="submission" date="2016-07" db="EMBL/GenBank/DDBJ databases">
        <title>Draft genome of the white-rot fungus Obba rivulosa 3A-2.</title>
        <authorList>
            <consortium name="DOE Joint Genome Institute"/>
            <person name="Miettinen O."/>
            <person name="Riley R."/>
            <person name="Acob R."/>
            <person name="Barry K."/>
            <person name="Cullen D."/>
            <person name="De Vries R."/>
            <person name="Hainaut M."/>
            <person name="Hatakka A."/>
            <person name="Henrissat B."/>
            <person name="Hilden K."/>
            <person name="Kuo R."/>
            <person name="Labutti K."/>
            <person name="Lipzen A."/>
            <person name="Makela M.R."/>
            <person name="Sandor L."/>
            <person name="Spatafora J.W."/>
            <person name="Grigoriev I.V."/>
            <person name="Hibbett D.S."/>
        </authorList>
    </citation>
    <scope>NUCLEOTIDE SEQUENCE [LARGE SCALE GENOMIC DNA]</scope>
    <source>
        <strain evidence="5 6">3A-2</strain>
    </source>
</reference>
<gene>
    <name evidence="5" type="ORF">OBBRIDRAFT_793288</name>
</gene>
<dbReference type="EMBL" id="KV722404">
    <property type="protein sequence ID" value="OCH90423.1"/>
    <property type="molecule type" value="Genomic_DNA"/>
</dbReference>
<sequence>MQPSQSTLSSVFVLGCLAALGLTTIFNVGYTWYNIALLQKLMPLQRNHTYIGDDWPAQLPLRLPEVGLVLESGDGHFSLYDDDEWGTLFPSEGFTDLGPRNRTFLLSMIHQMHCLDVIRVGFVTNRTGAAHHIEHCLRYLRQMVLCYADTTLEDDMPAIIDGKWEHGSSGVGSVHRCKDWTVLTRYLLENPASDYVPDEQESGI</sequence>
<evidence type="ECO:0000256" key="2">
    <source>
        <dbReference type="ARBA" id="ARBA00023002"/>
    </source>
</evidence>
<evidence type="ECO:0000313" key="5">
    <source>
        <dbReference type="EMBL" id="OCH90423.1"/>
    </source>
</evidence>
<keyword evidence="4" id="KW-0472">Membrane</keyword>
<dbReference type="InterPro" id="IPR021765">
    <property type="entry name" value="UstYa-like"/>
</dbReference>
<protein>
    <recommendedName>
        <fullName evidence="7">Oxidase ustYa</fullName>
    </recommendedName>
</protein>
<dbReference type="PANTHER" id="PTHR33365">
    <property type="entry name" value="YALI0B05434P"/>
    <property type="match status" value="1"/>
</dbReference>
<dbReference type="GO" id="GO:0016491">
    <property type="term" value="F:oxidoreductase activity"/>
    <property type="evidence" value="ECO:0007669"/>
    <property type="project" value="UniProtKB-KW"/>
</dbReference>
<evidence type="ECO:0008006" key="7">
    <source>
        <dbReference type="Google" id="ProtNLM"/>
    </source>
</evidence>
<keyword evidence="4" id="KW-0812">Transmembrane</keyword>
<organism evidence="5 6">
    <name type="scientific">Obba rivulosa</name>
    <dbReference type="NCBI Taxonomy" id="1052685"/>
    <lineage>
        <taxon>Eukaryota</taxon>
        <taxon>Fungi</taxon>
        <taxon>Dikarya</taxon>
        <taxon>Basidiomycota</taxon>
        <taxon>Agaricomycotina</taxon>
        <taxon>Agaricomycetes</taxon>
        <taxon>Polyporales</taxon>
        <taxon>Gelatoporiaceae</taxon>
        <taxon>Obba</taxon>
    </lineage>
</organism>
<comment type="similarity">
    <text evidence="3">Belongs to the ustYa family.</text>
</comment>
<accession>A0A8E2AT27</accession>
<feature type="transmembrane region" description="Helical" evidence="4">
    <location>
        <begin position="12"/>
        <end position="33"/>
    </location>
</feature>
<dbReference type="PANTHER" id="PTHR33365:SF11">
    <property type="entry name" value="TAT PATHWAY SIGNAL SEQUENCE"/>
    <property type="match status" value="1"/>
</dbReference>
<dbReference type="GO" id="GO:0043386">
    <property type="term" value="P:mycotoxin biosynthetic process"/>
    <property type="evidence" value="ECO:0007669"/>
    <property type="project" value="InterPro"/>
</dbReference>
<evidence type="ECO:0000256" key="4">
    <source>
        <dbReference type="SAM" id="Phobius"/>
    </source>
</evidence>
<evidence type="ECO:0000256" key="1">
    <source>
        <dbReference type="ARBA" id="ARBA00004685"/>
    </source>
</evidence>
<evidence type="ECO:0000256" key="3">
    <source>
        <dbReference type="ARBA" id="ARBA00035112"/>
    </source>
</evidence>
<keyword evidence="6" id="KW-1185">Reference proteome</keyword>
<dbReference type="Pfam" id="PF11807">
    <property type="entry name" value="UstYa"/>
    <property type="match status" value="1"/>
</dbReference>
<keyword evidence="2" id="KW-0560">Oxidoreductase</keyword>
<keyword evidence="4" id="KW-1133">Transmembrane helix</keyword>
<dbReference type="Proteomes" id="UP000250043">
    <property type="component" value="Unassembled WGS sequence"/>
</dbReference>
<proteinExistence type="inferred from homology"/>